<keyword evidence="2" id="KW-0732">Signal</keyword>
<feature type="signal peptide" evidence="2">
    <location>
        <begin position="1"/>
        <end position="28"/>
    </location>
</feature>
<feature type="domain" description="Plastocyanin-like" evidence="4">
    <location>
        <begin position="423"/>
        <end position="533"/>
    </location>
</feature>
<feature type="domain" description="Plastocyanin-like" evidence="5">
    <location>
        <begin position="141"/>
        <end position="209"/>
    </location>
</feature>
<dbReference type="GO" id="GO:0016491">
    <property type="term" value="F:oxidoreductase activity"/>
    <property type="evidence" value="ECO:0007669"/>
    <property type="project" value="InterPro"/>
</dbReference>
<dbReference type="Gene3D" id="2.60.40.420">
    <property type="entry name" value="Cupredoxins - blue copper proteins"/>
    <property type="match status" value="3"/>
</dbReference>
<evidence type="ECO:0000313" key="6">
    <source>
        <dbReference type="EMBL" id="NKY49862.1"/>
    </source>
</evidence>
<feature type="domain" description="Plastocyanin-like" evidence="3">
    <location>
        <begin position="281"/>
        <end position="340"/>
    </location>
</feature>
<dbReference type="InterPro" id="IPR001117">
    <property type="entry name" value="Cu-oxidase_2nd"/>
</dbReference>
<dbReference type="InterPro" id="IPR008972">
    <property type="entry name" value="Cupredoxin"/>
</dbReference>
<reference evidence="6 7" key="1">
    <citation type="submission" date="2020-04" db="EMBL/GenBank/DDBJ databases">
        <title>MicrobeNet Type strains.</title>
        <authorList>
            <person name="Nicholson A.C."/>
        </authorList>
    </citation>
    <scope>NUCLEOTIDE SEQUENCE [LARGE SCALE GENOMIC DNA]</scope>
    <source>
        <strain evidence="6 7">JCM 12354</strain>
    </source>
</reference>
<comment type="caution">
    <text evidence="6">The sequence shown here is derived from an EMBL/GenBank/DDBJ whole genome shotgun (WGS) entry which is preliminary data.</text>
</comment>
<organism evidence="6 7">
    <name type="scientific">Nocardia vermiculata</name>
    <dbReference type="NCBI Taxonomy" id="257274"/>
    <lineage>
        <taxon>Bacteria</taxon>
        <taxon>Bacillati</taxon>
        <taxon>Actinomycetota</taxon>
        <taxon>Actinomycetes</taxon>
        <taxon>Mycobacteriales</taxon>
        <taxon>Nocardiaceae</taxon>
        <taxon>Nocardia</taxon>
    </lineage>
</organism>
<dbReference type="PROSITE" id="PS51318">
    <property type="entry name" value="TAT"/>
    <property type="match status" value="1"/>
</dbReference>
<evidence type="ECO:0000256" key="2">
    <source>
        <dbReference type="SAM" id="SignalP"/>
    </source>
</evidence>
<accession>A0A846XV25</accession>
<dbReference type="Proteomes" id="UP000565711">
    <property type="component" value="Unassembled WGS sequence"/>
</dbReference>
<dbReference type="InterPro" id="IPR045087">
    <property type="entry name" value="Cu-oxidase_fam"/>
</dbReference>
<proteinExistence type="inferred from homology"/>
<dbReference type="GO" id="GO:0005507">
    <property type="term" value="F:copper ion binding"/>
    <property type="evidence" value="ECO:0007669"/>
    <property type="project" value="InterPro"/>
</dbReference>
<dbReference type="AlphaFoldDB" id="A0A846XV25"/>
<dbReference type="PANTHER" id="PTHR48267">
    <property type="entry name" value="CUPREDOXIN SUPERFAMILY PROTEIN"/>
    <property type="match status" value="1"/>
</dbReference>
<dbReference type="InterPro" id="IPR011706">
    <property type="entry name" value="Cu-oxidase_C"/>
</dbReference>
<dbReference type="CDD" id="cd13844">
    <property type="entry name" value="CuRO_1_BOD_CotA_like"/>
    <property type="match status" value="1"/>
</dbReference>
<dbReference type="InterPro" id="IPR011707">
    <property type="entry name" value="Cu-oxidase-like_N"/>
</dbReference>
<evidence type="ECO:0000256" key="1">
    <source>
        <dbReference type="ARBA" id="ARBA00010609"/>
    </source>
</evidence>
<evidence type="ECO:0000259" key="4">
    <source>
        <dbReference type="Pfam" id="PF07731"/>
    </source>
</evidence>
<evidence type="ECO:0000259" key="3">
    <source>
        <dbReference type="Pfam" id="PF00394"/>
    </source>
</evidence>
<dbReference type="Pfam" id="PF00394">
    <property type="entry name" value="Cu-oxidase"/>
    <property type="match status" value="1"/>
</dbReference>
<evidence type="ECO:0000259" key="5">
    <source>
        <dbReference type="Pfam" id="PF07732"/>
    </source>
</evidence>
<dbReference type="PANTHER" id="PTHR48267:SF1">
    <property type="entry name" value="BILIRUBIN OXIDASE"/>
    <property type="match status" value="1"/>
</dbReference>
<sequence length="596" mass="65355">MYRPIGRRAMLRGVGAGLTAVLAGQAVAAADPPPPGGFESPLLFHSPPLRRFVQEMPRLPVLTGSRLDMVASTTAHRFHPDLPAVPAFGYNGESYLGPTIEHEAGSPLHVRFRNELGAHPFAADLDTSLHGVPESYRTTVPASLHLHGGVTPPASDGNPEQLVLPGQQLDHEFPLRQPAGHLWYHDHAMGITRANVYAGLTGMMLLRDEFDTGLPDNPLGLPAGDFELPLVLQEKIFTPEGRQSLRSTVVVPQGLWEGGAVGDVGLVNGAVWPRLSVARGLYRFRVINAASFSTWNLFFGNHMRFWVIGNDQGLLDAPVPVRNLRLTPAERVDLLVDFADLAPGETVELCNDEPPVFQAAVLGEVAMPVFCRFRVEDTTGFRGPVPQTLRGGPGRPPPLPPVQTPALVRNLTVTQPYELRLPPAIMSLNNLRYSDPDIEMPRQGTTEVWNIVNITPDPHPIHIHLVNFRILSRTPLRTVEYQAAHPQPPIGTRWTPDPEGFLAGAPVPPALWESGHKDVVRVDGGTVTRIVVRFPTADELGFDPDASFPRLNPMPAVSPAGHHDAHGNSELQGFVWHCHILDHEDHDMMLRFRTVR</sequence>
<gene>
    <name evidence="6" type="ORF">HGA08_06500</name>
</gene>
<name>A0A846XV25_9NOCA</name>
<dbReference type="InterPro" id="IPR006311">
    <property type="entry name" value="TAT_signal"/>
</dbReference>
<dbReference type="Pfam" id="PF07732">
    <property type="entry name" value="Cu-oxidase_3"/>
    <property type="match status" value="1"/>
</dbReference>
<evidence type="ECO:0000313" key="7">
    <source>
        <dbReference type="Proteomes" id="UP000565711"/>
    </source>
</evidence>
<feature type="chain" id="PRO_5038997408" evidence="2">
    <location>
        <begin position="29"/>
        <end position="596"/>
    </location>
</feature>
<comment type="similarity">
    <text evidence="1">Belongs to the multicopper oxidase family.</text>
</comment>
<dbReference type="Pfam" id="PF07731">
    <property type="entry name" value="Cu-oxidase_2"/>
    <property type="match status" value="1"/>
</dbReference>
<protein>
    <submittedName>
        <fullName evidence="6">Multicopper oxidase domain-containing protein</fullName>
    </submittedName>
</protein>
<dbReference type="RefSeq" id="WP_067880449.1">
    <property type="nucleotide sequence ID" value="NZ_JAAXOP010000003.1"/>
</dbReference>
<dbReference type="SUPFAM" id="SSF49503">
    <property type="entry name" value="Cupredoxins"/>
    <property type="match status" value="3"/>
</dbReference>
<keyword evidence="7" id="KW-1185">Reference proteome</keyword>
<dbReference type="EMBL" id="JAAXOP010000003">
    <property type="protein sequence ID" value="NKY49862.1"/>
    <property type="molecule type" value="Genomic_DNA"/>
</dbReference>